<dbReference type="Proteomes" id="UP000018467">
    <property type="component" value="Unassembled WGS sequence"/>
</dbReference>
<reference evidence="2" key="3">
    <citation type="submission" date="2025-08" db="UniProtKB">
        <authorList>
            <consortium name="Ensembl"/>
        </authorList>
    </citation>
    <scope>IDENTIFICATION</scope>
</reference>
<dbReference type="InParanoid" id="A0A3B1IXS5"/>
<reference evidence="3" key="2">
    <citation type="journal article" date="2014" name="Nat. Commun.">
        <title>The cavefish genome reveals candidate genes for eye loss.</title>
        <authorList>
            <person name="McGaugh S.E."/>
            <person name="Gross J.B."/>
            <person name="Aken B."/>
            <person name="Blin M."/>
            <person name="Borowsky R."/>
            <person name="Chalopin D."/>
            <person name="Hinaux H."/>
            <person name="Jeffery W.R."/>
            <person name="Keene A."/>
            <person name="Ma L."/>
            <person name="Minx P."/>
            <person name="Murphy D."/>
            <person name="O'Quin K.E."/>
            <person name="Retaux S."/>
            <person name="Rohner N."/>
            <person name="Searle S.M."/>
            <person name="Stahl B.A."/>
            <person name="Tabin C."/>
            <person name="Volff J.N."/>
            <person name="Yoshizawa M."/>
            <person name="Warren W.C."/>
        </authorList>
    </citation>
    <scope>NUCLEOTIDE SEQUENCE [LARGE SCALE GENOMIC DNA]</scope>
    <source>
        <strain evidence="3">female</strain>
    </source>
</reference>
<reference evidence="2" key="4">
    <citation type="submission" date="2025-09" db="UniProtKB">
        <authorList>
            <consortium name="Ensembl"/>
        </authorList>
    </citation>
    <scope>IDENTIFICATION</scope>
</reference>
<sequence length="175" mass="19327">MIYLGLTAPQPLGSGDSPTSTSQVAGTTGTCHHIWVILFIYLETGFHHVGRGRSSKLLTSGDQPRRGLTKCGICGHEPPCPAHASVFNASLVGLKVGLKVAYYSTYLPPRFFLFFSDRPLLPWEWSNLIPFVFKFCSCKKSNHQALFKDLRCHACKSVSQLVFKGISSGPSHWDK</sequence>
<dbReference type="Bgee" id="ENSAMXG00000033836">
    <property type="expression patterns" value="Expressed in embryo"/>
</dbReference>
<dbReference type="PANTHER" id="PTHR12138:SF162">
    <property type="entry name" value="CHROMOSOME UNDETERMINED SCAFFOLD_275, WHOLE GENOME SHOTGUN SEQUENCE"/>
    <property type="match status" value="1"/>
</dbReference>
<organism evidence="2 3">
    <name type="scientific">Astyanax mexicanus</name>
    <name type="common">Blind cave fish</name>
    <name type="synonym">Astyanax fasciatus mexicanus</name>
    <dbReference type="NCBI Taxonomy" id="7994"/>
    <lineage>
        <taxon>Eukaryota</taxon>
        <taxon>Metazoa</taxon>
        <taxon>Chordata</taxon>
        <taxon>Craniata</taxon>
        <taxon>Vertebrata</taxon>
        <taxon>Euteleostomi</taxon>
        <taxon>Actinopterygii</taxon>
        <taxon>Neopterygii</taxon>
        <taxon>Teleostei</taxon>
        <taxon>Ostariophysi</taxon>
        <taxon>Characiformes</taxon>
        <taxon>Characoidei</taxon>
        <taxon>Acestrorhamphidae</taxon>
        <taxon>Acestrorhamphinae</taxon>
        <taxon>Astyanax</taxon>
    </lineage>
</organism>
<evidence type="ECO:0000313" key="2">
    <source>
        <dbReference type="Ensembl" id="ENSAMXP00000034897.1"/>
    </source>
</evidence>
<dbReference type="PANTHER" id="PTHR12138">
    <property type="entry name" value="PRIMATE-EXPANDED PROTEIN FAMILY"/>
    <property type="match status" value="1"/>
</dbReference>
<dbReference type="AlphaFoldDB" id="A0A3B1IXS5"/>
<reference evidence="3" key="1">
    <citation type="submission" date="2013-03" db="EMBL/GenBank/DDBJ databases">
        <authorList>
            <person name="Jeffery W."/>
            <person name="Warren W."/>
            <person name="Wilson R.K."/>
        </authorList>
    </citation>
    <scope>NUCLEOTIDE SEQUENCE</scope>
    <source>
        <strain evidence="3">female</strain>
    </source>
</reference>
<protein>
    <submittedName>
        <fullName evidence="2">Uncharacterized protein</fullName>
    </submittedName>
</protein>
<dbReference type="Ensembl" id="ENSAMXT00000057799.1">
    <property type="protein sequence ID" value="ENSAMXP00000034897.1"/>
    <property type="gene ID" value="ENSAMXG00000033836.1"/>
</dbReference>
<proteinExistence type="predicted"/>
<name>A0A3B1IXS5_ASTMX</name>
<evidence type="ECO:0000313" key="3">
    <source>
        <dbReference type="Proteomes" id="UP000018467"/>
    </source>
</evidence>
<evidence type="ECO:0000256" key="1">
    <source>
        <dbReference type="SAM" id="MobiDB-lite"/>
    </source>
</evidence>
<feature type="region of interest" description="Disordered" evidence="1">
    <location>
        <begin position="1"/>
        <end position="24"/>
    </location>
</feature>
<accession>A0A3B1IXS5</accession>
<dbReference type="STRING" id="7994.ENSAMXP00000034897"/>
<keyword evidence="3" id="KW-1185">Reference proteome</keyword>